<evidence type="ECO:0000313" key="4">
    <source>
        <dbReference type="EMBL" id="OQV13179.1"/>
    </source>
</evidence>
<dbReference type="SUPFAM" id="SSF54928">
    <property type="entry name" value="RNA-binding domain, RBD"/>
    <property type="match status" value="1"/>
</dbReference>
<dbReference type="InterPro" id="IPR050441">
    <property type="entry name" value="RBM"/>
</dbReference>
<evidence type="ECO:0000256" key="1">
    <source>
        <dbReference type="PROSITE-ProRule" id="PRU00176"/>
    </source>
</evidence>
<dbReference type="Gene3D" id="3.30.70.330">
    <property type="match status" value="1"/>
</dbReference>
<accession>A0A1W0WDA3</accession>
<dbReference type="Pfam" id="PF00076">
    <property type="entry name" value="RRM_1"/>
    <property type="match status" value="1"/>
</dbReference>
<feature type="region of interest" description="Disordered" evidence="2">
    <location>
        <begin position="37"/>
        <end position="167"/>
    </location>
</feature>
<dbReference type="EMBL" id="MTYJ01000129">
    <property type="protein sequence ID" value="OQV13179.1"/>
    <property type="molecule type" value="Genomic_DNA"/>
</dbReference>
<feature type="compositionally biased region" description="Basic and acidic residues" evidence="2">
    <location>
        <begin position="51"/>
        <end position="61"/>
    </location>
</feature>
<evidence type="ECO:0000256" key="2">
    <source>
        <dbReference type="SAM" id="MobiDB-lite"/>
    </source>
</evidence>
<feature type="region of interest" description="Disordered" evidence="2">
    <location>
        <begin position="250"/>
        <end position="271"/>
    </location>
</feature>
<name>A0A1W0WDA3_HYPEX</name>
<dbReference type="PROSITE" id="PS50102">
    <property type="entry name" value="RRM"/>
    <property type="match status" value="1"/>
</dbReference>
<dbReference type="AlphaFoldDB" id="A0A1W0WDA3"/>
<reference evidence="5" key="1">
    <citation type="submission" date="2017-01" db="EMBL/GenBank/DDBJ databases">
        <title>Comparative genomics of anhydrobiosis in the tardigrade Hypsibius dujardini.</title>
        <authorList>
            <person name="Yoshida Y."/>
            <person name="Koutsovoulos G."/>
            <person name="Laetsch D."/>
            <person name="Stevens L."/>
            <person name="Kumar S."/>
            <person name="Horikawa D."/>
            <person name="Ishino K."/>
            <person name="Komine S."/>
            <person name="Tomita M."/>
            <person name="Blaxter M."/>
            <person name="Arakawa K."/>
        </authorList>
    </citation>
    <scope>NUCLEOTIDE SEQUENCE [LARGE SCALE GENOMIC DNA]</scope>
    <source>
        <strain evidence="5">Z151</strain>
    </source>
</reference>
<dbReference type="SMART" id="SM00360">
    <property type="entry name" value="RRM"/>
    <property type="match status" value="1"/>
</dbReference>
<proteinExistence type="predicted"/>
<feature type="compositionally biased region" description="Basic and acidic residues" evidence="2">
    <location>
        <begin position="71"/>
        <end position="81"/>
    </location>
</feature>
<gene>
    <name evidence="4" type="ORF">BV898_12607</name>
</gene>
<dbReference type="InterPro" id="IPR000504">
    <property type="entry name" value="RRM_dom"/>
</dbReference>
<feature type="domain" description="RRM" evidence="3">
    <location>
        <begin position="199"/>
        <end position="251"/>
    </location>
</feature>
<protein>
    <recommendedName>
        <fullName evidence="3">RRM domain-containing protein</fullName>
    </recommendedName>
</protein>
<feature type="compositionally biased region" description="Basic residues" evidence="2">
    <location>
        <begin position="148"/>
        <end position="161"/>
    </location>
</feature>
<comment type="caution">
    <text evidence="4">The sequence shown here is derived from an EMBL/GenBank/DDBJ whole genome shotgun (WGS) entry which is preliminary data.</text>
</comment>
<keyword evidence="5" id="KW-1185">Reference proteome</keyword>
<keyword evidence="1" id="KW-0694">RNA-binding</keyword>
<feature type="region of interest" description="Disordered" evidence="2">
    <location>
        <begin position="1"/>
        <end position="24"/>
    </location>
</feature>
<feature type="compositionally biased region" description="Basic and acidic residues" evidence="2">
    <location>
        <begin position="1"/>
        <end position="13"/>
    </location>
</feature>
<evidence type="ECO:0000259" key="3">
    <source>
        <dbReference type="PROSITE" id="PS50102"/>
    </source>
</evidence>
<dbReference type="InterPro" id="IPR035979">
    <property type="entry name" value="RBD_domain_sf"/>
</dbReference>
<dbReference type="GO" id="GO:0003723">
    <property type="term" value="F:RNA binding"/>
    <property type="evidence" value="ECO:0007669"/>
    <property type="project" value="UniProtKB-UniRule"/>
</dbReference>
<sequence>MSESVKKRSDRVRYSGKINDPSAEPFIIVVPAKNIGNRRVDSNSGVGRTVKKMERVHEDNRISASLSKQSPNKESEDETSRQIRRRSSSSSDFRCEKRKTKNFPERNRPDRRKRSRRTSSSESNVEIAEQRYEKLVSSQKSSEDTRYRSRKVRLTRSRSVSRNREDGAYLRSCGRSEKSGRFVSADRQSYGRYRRSPGIRDIQIIRHPVTGISRGFGFINFYELKDAKKAKDALNGKFLMGNDVRVDYSISKGPRTSSHRPNNRARISRTY</sequence>
<dbReference type="OrthoDB" id="439808at2759"/>
<dbReference type="PANTHER" id="PTHR48034">
    <property type="entry name" value="TRANSFORMER-2 SEX-DETERMINING PROTEIN-RELATED"/>
    <property type="match status" value="1"/>
</dbReference>
<evidence type="ECO:0000313" key="5">
    <source>
        <dbReference type="Proteomes" id="UP000192578"/>
    </source>
</evidence>
<dbReference type="Proteomes" id="UP000192578">
    <property type="component" value="Unassembled WGS sequence"/>
</dbReference>
<organism evidence="4 5">
    <name type="scientific">Hypsibius exemplaris</name>
    <name type="common">Freshwater tardigrade</name>
    <dbReference type="NCBI Taxonomy" id="2072580"/>
    <lineage>
        <taxon>Eukaryota</taxon>
        <taxon>Metazoa</taxon>
        <taxon>Ecdysozoa</taxon>
        <taxon>Tardigrada</taxon>
        <taxon>Eutardigrada</taxon>
        <taxon>Parachela</taxon>
        <taxon>Hypsibioidea</taxon>
        <taxon>Hypsibiidae</taxon>
        <taxon>Hypsibius</taxon>
    </lineage>
</organism>
<feature type="compositionally biased region" description="Basic residues" evidence="2">
    <location>
        <begin position="257"/>
        <end position="271"/>
    </location>
</feature>
<dbReference type="InterPro" id="IPR012677">
    <property type="entry name" value="Nucleotide-bd_a/b_plait_sf"/>
</dbReference>